<keyword evidence="2" id="KW-1185">Reference proteome</keyword>
<dbReference type="AlphaFoldDB" id="A0AAP5IBU4"/>
<comment type="caution">
    <text evidence="1">The sequence shown here is derived from an EMBL/GenBank/DDBJ whole genome shotgun (WGS) entry which is preliminary data.</text>
</comment>
<name>A0AAP5IBU4_9CYAN</name>
<dbReference type="RefSeq" id="WP_208340040.1">
    <property type="nucleotide sequence ID" value="NZ_CAWQFN010000587.1"/>
</dbReference>
<reference evidence="2" key="1">
    <citation type="journal article" date="2021" name="Science">
        <title>Hunting the eagle killer: A cyanobacterial neurotoxin causes vacuolar myelinopathy.</title>
        <authorList>
            <person name="Breinlinger S."/>
            <person name="Phillips T.J."/>
            <person name="Haram B.N."/>
            <person name="Mares J."/>
            <person name="Martinez Yerena J.A."/>
            <person name="Hrouzek P."/>
            <person name="Sobotka R."/>
            <person name="Henderson W.M."/>
            <person name="Schmieder P."/>
            <person name="Williams S.M."/>
            <person name="Lauderdale J.D."/>
            <person name="Wilde H.D."/>
            <person name="Gerrin W."/>
            <person name="Kust A."/>
            <person name="Washington J.W."/>
            <person name="Wagner C."/>
            <person name="Geier B."/>
            <person name="Liebeke M."/>
            <person name="Enke H."/>
            <person name="Niedermeyer T.H.J."/>
            <person name="Wilde S.B."/>
        </authorList>
    </citation>
    <scope>NUCLEOTIDE SEQUENCE [LARGE SCALE GENOMIC DNA]</scope>
    <source>
        <strain evidence="2">Thurmond2011</strain>
    </source>
</reference>
<dbReference type="EMBL" id="JAALHA020000019">
    <property type="protein sequence ID" value="MDR9898690.1"/>
    <property type="molecule type" value="Genomic_DNA"/>
</dbReference>
<gene>
    <name evidence="1" type="ORF">G7B40_029645</name>
</gene>
<dbReference type="Proteomes" id="UP000667802">
    <property type="component" value="Unassembled WGS sequence"/>
</dbReference>
<accession>A0AAP5IBU4</accession>
<evidence type="ECO:0000313" key="2">
    <source>
        <dbReference type="Proteomes" id="UP000667802"/>
    </source>
</evidence>
<sequence>MSTNVRAALEEILPRLKSGATKTRIHPPVAQNSQAEFCAIDACVLLRYIQ</sequence>
<proteinExistence type="predicted"/>
<evidence type="ECO:0000313" key="1">
    <source>
        <dbReference type="EMBL" id="MDR9898690.1"/>
    </source>
</evidence>
<protein>
    <submittedName>
        <fullName evidence="1">Uncharacterized protein</fullName>
    </submittedName>
</protein>
<organism evidence="1 2">
    <name type="scientific">Aetokthonos hydrillicola Thurmond2011</name>
    <dbReference type="NCBI Taxonomy" id="2712845"/>
    <lineage>
        <taxon>Bacteria</taxon>
        <taxon>Bacillati</taxon>
        <taxon>Cyanobacteriota</taxon>
        <taxon>Cyanophyceae</taxon>
        <taxon>Nostocales</taxon>
        <taxon>Hapalosiphonaceae</taxon>
        <taxon>Aetokthonos</taxon>
    </lineage>
</organism>